<evidence type="ECO:0000256" key="1">
    <source>
        <dbReference type="ARBA" id="ARBA00004123"/>
    </source>
</evidence>
<feature type="region of interest" description="Disordered" evidence="4">
    <location>
        <begin position="421"/>
        <end position="498"/>
    </location>
</feature>
<dbReference type="EMBL" id="JAGTXO010000003">
    <property type="protein sequence ID" value="KAG8469113.1"/>
    <property type="molecule type" value="Genomic_DNA"/>
</dbReference>
<dbReference type="PANTHER" id="PTHR12940">
    <property type="entry name" value="ES-2 PROTEIN - RELATED"/>
    <property type="match status" value="1"/>
</dbReference>
<dbReference type="PANTHER" id="PTHR12940:SF0">
    <property type="entry name" value="SPLICING FACTOR ESS-2 HOMOLOG"/>
    <property type="match status" value="1"/>
</dbReference>
<dbReference type="OrthoDB" id="19679at2759"/>
<accession>A0A8J5XJQ7</accession>
<proteinExistence type="inferred from homology"/>
<feature type="region of interest" description="Disordered" evidence="4">
    <location>
        <begin position="112"/>
        <end position="131"/>
    </location>
</feature>
<feature type="compositionally biased region" description="Low complexity" evidence="4">
    <location>
        <begin position="362"/>
        <end position="378"/>
    </location>
</feature>
<dbReference type="AlphaFoldDB" id="A0A8J5XJQ7"/>
<feature type="region of interest" description="Disordered" evidence="4">
    <location>
        <begin position="274"/>
        <end position="298"/>
    </location>
</feature>
<name>A0A8J5XJQ7_DIALT</name>
<evidence type="ECO:0000256" key="3">
    <source>
        <dbReference type="ARBA" id="ARBA00023242"/>
    </source>
</evidence>
<keyword evidence="3" id="KW-0539">Nucleus</keyword>
<evidence type="ECO:0000256" key="2">
    <source>
        <dbReference type="ARBA" id="ARBA00009072"/>
    </source>
</evidence>
<comment type="similarity">
    <text evidence="2">Belongs to the ESS2 family.</text>
</comment>
<dbReference type="Proteomes" id="UP000751190">
    <property type="component" value="Unassembled WGS sequence"/>
</dbReference>
<feature type="compositionally biased region" description="Low complexity" evidence="4">
    <location>
        <begin position="464"/>
        <end position="476"/>
    </location>
</feature>
<comment type="caution">
    <text evidence="5">The sequence shown here is derived from an EMBL/GenBank/DDBJ whole genome shotgun (WGS) entry which is preliminary data.</text>
</comment>
<evidence type="ECO:0000313" key="5">
    <source>
        <dbReference type="EMBL" id="KAG8469113.1"/>
    </source>
</evidence>
<feature type="region of interest" description="Disordered" evidence="4">
    <location>
        <begin position="358"/>
        <end position="380"/>
    </location>
</feature>
<gene>
    <name evidence="5" type="ORF">KFE25_007631</name>
</gene>
<organism evidence="5 6">
    <name type="scientific">Diacronema lutheri</name>
    <name type="common">Unicellular marine alga</name>
    <name type="synonym">Monochrysis lutheri</name>
    <dbReference type="NCBI Taxonomy" id="2081491"/>
    <lineage>
        <taxon>Eukaryota</taxon>
        <taxon>Haptista</taxon>
        <taxon>Haptophyta</taxon>
        <taxon>Pavlovophyceae</taxon>
        <taxon>Pavlovales</taxon>
        <taxon>Pavlovaceae</taxon>
        <taxon>Diacronema</taxon>
    </lineage>
</organism>
<comment type="subcellular location">
    <subcellularLocation>
        <location evidence="1">Nucleus</location>
    </subcellularLocation>
</comment>
<evidence type="ECO:0000256" key="4">
    <source>
        <dbReference type="SAM" id="MobiDB-lite"/>
    </source>
</evidence>
<dbReference type="InterPro" id="IPR019148">
    <property type="entry name" value="Nuclear_protein_DGCR14_ESS-2"/>
</dbReference>
<dbReference type="GO" id="GO:0071013">
    <property type="term" value="C:catalytic step 2 spliceosome"/>
    <property type="evidence" value="ECO:0007669"/>
    <property type="project" value="TreeGrafter"/>
</dbReference>
<reference evidence="5" key="1">
    <citation type="submission" date="2021-05" db="EMBL/GenBank/DDBJ databases">
        <title>The genome of the haptophyte Pavlova lutheri (Diacronema luteri, Pavlovales) - a model for lipid biosynthesis in eukaryotic algae.</title>
        <authorList>
            <person name="Hulatt C.J."/>
            <person name="Posewitz M.C."/>
        </authorList>
    </citation>
    <scope>NUCLEOTIDE SEQUENCE</scope>
    <source>
        <strain evidence="5">NIVA-4/92</strain>
    </source>
</reference>
<protein>
    <submittedName>
        <fullName evidence="5">Uncharacterized protein</fullName>
    </submittedName>
</protein>
<feature type="compositionally biased region" description="Low complexity" evidence="4">
    <location>
        <begin position="441"/>
        <end position="452"/>
    </location>
</feature>
<evidence type="ECO:0000313" key="6">
    <source>
        <dbReference type="Proteomes" id="UP000751190"/>
    </source>
</evidence>
<dbReference type="OMA" id="AQNDYLD"/>
<dbReference type="Pfam" id="PF09751">
    <property type="entry name" value="Es2"/>
    <property type="match status" value="1"/>
</dbReference>
<feature type="region of interest" description="Disordered" evidence="4">
    <location>
        <begin position="182"/>
        <end position="224"/>
    </location>
</feature>
<keyword evidence="6" id="KW-1185">Reference proteome</keyword>
<sequence length="530" mass="54166">MLEAAGRVAGTPPSTAVAFYNARLALLQQQDAELLRVAAKRKTVLAEEDFVDAMDAIITRDFFPDLPRLRAKLDYVDALERQDARRLVAAEERLLELGTPATPASAACGRGPALSGGGGAAARAPPQPGPGVDAAPTLDKFLARFTSEDNASFDEIHARMLEAHRAKHWWTDPAEHKRRARLLGPNGEPRSPPPADDGAARAGSGEGAGALTVKGDTRPTTLDFAPTRSTNALFFQPATIPAREPAAGLMGPPRALNASRTRFSSAQRASLCTVEAGGGSGRGGAESRARPPAASHAFGLVPSTPALTPGGAGESPLMTWGDVASTPLLLQPLDVPLPGDEGAHVPCYRLPAQPRREAVSHALSAARAPPRSSTAQPAVHGGAVTPALSAAGAKLAAALCRAGSASRHELGFSSELRASYGGATPRATPGPRASTPDARATPRSGAPTPSAAGGAGPARRTPHGRAAAAVAAHSSAPPIVGGKRARAASDAEAEPARARTPLDMAARPRDVGAKGVARRAAALTDGLLKI</sequence>